<evidence type="ECO:0000313" key="3">
    <source>
        <dbReference type="RefSeq" id="XP_013790849.2"/>
    </source>
</evidence>
<feature type="transmembrane region" description="Helical" evidence="1">
    <location>
        <begin position="477"/>
        <end position="509"/>
    </location>
</feature>
<dbReference type="InterPro" id="IPR007720">
    <property type="entry name" value="PigQ/GPI1"/>
</dbReference>
<feature type="transmembrane region" description="Helical" evidence="1">
    <location>
        <begin position="515"/>
        <end position="536"/>
    </location>
</feature>
<evidence type="ECO:0000313" key="2">
    <source>
        <dbReference type="Proteomes" id="UP000694941"/>
    </source>
</evidence>
<accession>A0ABM1BY21</accession>
<sequence>MVQLELNLKEDVFRFASVKHIDVFVSSNIVREQEPRLAFGNYSYSDHANTVLKINLKTSLGFNNEMLEKLKLNTRKSEKFAEAVFYQNYELVGVINFSPEKLNGGLPLPDALKKLSSPIVSIVTGERSKNPMIYKVWYRNQPVQESVVNTVLIIYDLQKLELSELIRKQFVNDTTYEEGHRGFVAFLLMKNNNVINEKSKKMPIAKRRTSTTAISSSSTLLRSEWRTVAEFLFVCIKSSVANVLLSLVMWISNSHQFCYKILFNNIPEGTKETLRKTATGHQFYIRRNQLLYLQDSLHKDGSVSLRSGNIISSIVLDLCLGFMLICFLLKTVKVDKLLDDALEVITVLVNTLQELIFWLMGVPAGLKLNRPLNDALGRFFMYHIYLWKTYISVLKPVFTFILESFIFIGICGVTFHLSLLSDLLSVATIHIYCFYGYATRLYGLQFSGLSALWRLFRGKKWNPLRNRVDSHEYSHRELFIGTMLFTVLLFLLPTTLVYYCVFSVLRIIVLIAESLIKWMVKALNLMPLYVVILRIFKSDRVAGEVFFTICHHSSNKRNMTLKMQLVQVPYGHLIKQTLPVEDENNKRLIPSWTTLLVDIITGKIIYPL</sequence>
<keyword evidence="1" id="KW-0812">Transmembrane</keyword>
<proteinExistence type="predicted"/>
<dbReference type="Proteomes" id="UP000694941">
    <property type="component" value="Unplaced"/>
</dbReference>
<keyword evidence="1" id="KW-0472">Membrane</keyword>
<evidence type="ECO:0000256" key="1">
    <source>
        <dbReference type="SAM" id="Phobius"/>
    </source>
</evidence>
<organism evidence="2 3">
    <name type="scientific">Limulus polyphemus</name>
    <name type="common">Atlantic horseshoe crab</name>
    <dbReference type="NCBI Taxonomy" id="6850"/>
    <lineage>
        <taxon>Eukaryota</taxon>
        <taxon>Metazoa</taxon>
        <taxon>Ecdysozoa</taxon>
        <taxon>Arthropoda</taxon>
        <taxon>Chelicerata</taxon>
        <taxon>Merostomata</taxon>
        <taxon>Xiphosura</taxon>
        <taxon>Limulidae</taxon>
        <taxon>Limulus</taxon>
    </lineage>
</organism>
<feature type="transmembrane region" description="Helical" evidence="1">
    <location>
        <begin position="405"/>
        <end position="431"/>
    </location>
</feature>
<keyword evidence="2" id="KW-1185">Reference proteome</keyword>
<dbReference type="PANTHER" id="PTHR21329:SF3">
    <property type="entry name" value="PHOSPHATIDYLINOSITOL N-ACETYLGLUCOSAMINYLTRANSFERASE SUBUNIT Q"/>
    <property type="match status" value="1"/>
</dbReference>
<dbReference type="GeneID" id="106474703"/>
<feature type="transmembrane region" description="Helical" evidence="1">
    <location>
        <begin position="437"/>
        <end position="456"/>
    </location>
</feature>
<reference evidence="3" key="1">
    <citation type="submission" date="2025-08" db="UniProtKB">
        <authorList>
            <consortium name="RefSeq"/>
        </authorList>
    </citation>
    <scope>IDENTIFICATION</scope>
    <source>
        <tissue evidence="3">Muscle</tissue>
    </source>
</reference>
<protein>
    <submittedName>
        <fullName evidence="3">Phosphatidylinositol N-acetylglucosaminyltransferase subunit Q-like</fullName>
    </submittedName>
</protein>
<dbReference type="RefSeq" id="XP_013790849.2">
    <property type="nucleotide sequence ID" value="XM_013935395.2"/>
</dbReference>
<feature type="transmembrane region" description="Helical" evidence="1">
    <location>
        <begin position="310"/>
        <end position="329"/>
    </location>
</feature>
<gene>
    <name evidence="3" type="primary">LOC106474703</name>
</gene>
<name>A0ABM1BY21_LIMPO</name>
<dbReference type="Pfam" id="PF05024">
    <property type="entry name" value="Gpi1"/>
    <property type="match status" value="1"/>
</dbReference>
<keyword evidence="1" id="KW-1133">Transmembrane helix</keyword>
<dbReference type="PANTHER" id="PTHR21329">
    <property type="entry name" value="PHOSPHATIDYLINOSITOL N-ACETYLGLUCOSAMINYLTRANSFERASE SUBUNIT Q-RELATED"/>
    <property type="match status" value="1"/>
</dbReference>